<dbReference type="OrthoDB" id="5457135at2"/>
<dbReference type="Proteomes" id="UP000238157">
    <property type="component" value="Unassembled WGS sequence"/>
</dbReference>
<accession>A0A2T0WUS5</accession>
<proteinExistence type="predicted"/>
<keyword evidence="3" id="KW-1185">Reference proteome</keyword>
<keyword evidence="1" id="KW-0812">Transmembrane</keyword>
<feature type="transmembrane region" description="Helical" evidence="1">
    <location>
        <begin position="51"/>
        <end position="76"/>
    </location>
</feature>
<gene>
    <name evidence="2" type="ORF">CLW00_101115</name>
</gene>
<reference evidence="2 3" key="1">
    <citation type="submission" date="2018-03" db="EMBL/GenBank/DDBJ databases">
        <title>Genomic Encyclopedia of Archaeal and Bacterial Type Strains, Phase II (KMG-II): from individual species to whole genera.</title>
        <authorList>
            <person name="Goeker M."/>
        </authorList>
    </citation>
    <scope>NUCLEOTIDE SEQUENCE [LARGE SCALE GENOMIC DNA]</scope>
    <source>
        <strain evidence="2 3">DSM 27929</strain>
    </source>
</reference>
<sequence length="152" mass="16671">MNKPLFIAGCMTAAISLMHVGIVIGGPDWYRFFGAGEMMALQAEQGMIEPIIVTLFIALIFAVWALYAFSGAGLIIKLPLLKPILIAICGVFLLRGLAGIPMVLFNDHPYLNELAGKMTFMVISSLICLIFGYLYLKGILRMSSGKVHFKQK</sequence>
<protein>
    <submittedName>
        <fullName evidence="2">Uncharacterized protein</fullName>
    </submittedName>
</protein>
<comment type="caution">
    <text evidence="2">The sequence shown here is derived from an EMBL/GenBank/DDBJ whole genome shotgun (WGS) entry which is preliminary data.</text>
</comment>
<feature type="transmembrane region" description="Helical" evidence="1">
    <location>
        <begin position="118"/>
        <end position="136"/>
    </location>
</feature>
<keyword evidence="1" id="KW-0472">Membrane</keyword>
<evidence type="ECO:0000313" key="3">
    <source>
        <dbReference type="Proteomes" id="UP000238157"/>
    </source>
</evidence>
<dbReference type="EMBL" id="PVTR01000001">
    <property type="protein sequence ID" value="PRY90456.1"/>
    <property type="molecule type" value="Genomic_DNA"/>
</dbReference>
<name>A0A2T0WUS5_9BACT</name>
<feature type="transmembrane region" description="Helical" evidence="1">
    <location>
        <begin position="83"/>
        <end position="106"/>
    </location>
</feature>
<evidence type="ECO:0000313" key="2">
    <source>
        <dbReference type="EMBL" id="PRY90456.1"/>
    </source>
</evidence>
<dbReference type="RefSeq" id="WP_106131708.1">
    <property type="nucleotide sequence ID" value="NZ_PVTR01000001.1"/>
</dbReference>
<evidence type="ECO:0000256" key="1">
    <source>
        <dbReference type="SAM" id="Phobius"/>
    </source>
</evidence>
<organism evidence="2 3">
    <name type="scientific">Mongoliibacter ruber</name>
    <dbReference type="NCBI Taxonomy" id="1750599"/>
    <lineage>
        <taxon>Bacteria</taxon>
        <taxon>Pseudomonadati</taxon>
        <taxon>Bacteroidota</taxon>
        <taxon>Cytophagia</taxon>
        <taxon>Cytophagales</taxon>
        <taxon>Cyclobacteriaceae</taxon>
        <taxon>Mongoliibacter</taxon>
    </lineage>
</organism>
<keyword evidence="1" id="KW-1133">Transmembrane helix</keyword>
<dbReference type="AlphaFoldDB" id="A0A2T0WUS5"/>